<proteinExistence type="predicted"/>
<evidence type="ECO:0000313" key="2">
    <source>
        <dbReference type="EMBL" id="JAE20493.1"/>
    </source>
</evidence>
<feature type="region of interest" description="Disordered" evidence="1">
    <location>
        <begin position="1"/>
        <end position="47"/>
    </location>
</feature>
<name>A0A0A9GIH7_ARUDO</name>
<dbReference type="AlphaFoldDB" id="A0A0A9GIH7"/>
<protein>
    <submittedName>
        <fullName evidence="2">Uncharacterized protein</fullName>
    </submittedName>
</protein>
<feature type="compositionally biased region" description="Low complexity" evidence="1">
    <location>
        <begin position="15"/>
        <end position="33"/>
    </location>
</feature>
<organism evidence="2">
    <name type="scientific">Arundo donax</name>
    <name type="common">Giant reed</name>
    <name type="synonym">Donax arundinaceus</name>
    <dbReference type="NCBI Taxonomy" id="35708"/>
    <lineage>
        <taxon>Eukaryota</taxon>
        <taxon>Viridiplantae</taxon>
        <taxon>Streptophyta</taxon>
        <taxon>Embryophyta</taxon>
        <taxon>Tracheophyta</taxon>
        <taxon>Spermatophyta</taxon>
        <taxon>Magnoliopsida</taxon>
        <taxon>Liliopsida</taxon>
        <taxon>Poales</taxon>
        <taxon>Poaceae</taxon>
        <taxon>PACMAD clade</taxon>
        <taxon>Arundinoideae</taxon>
        <taxon>Arundineae</taxon>
        <taxon>Arundo</taxon>
    </lineage>
</organism>
<sequence length="69" mass="7195">MPSSPPGARRHSRSQGRWASWAASSASGSASPSGSPPPTSSTSATSPLAASRILSLDLYEIWILKPCRQ</sequence>
<evidence type="ECO:0000256" key="1">
    <source>
        <dbReference type="SAM" id="MobiDB-lite"/>
    </source>
</evidence>
<accession>A0A0A9GIH7</accession>
<reference evidence="2" key="1">
    <citation type="submission" date="2014-09" db="EMBL/GenBank/DDBJ databases">
        <authorList>
            <person name="Magalhaes I.L.F."/>
            <person name="Oliveira U."/>
            <person name="Santos F.R."/>
            <person name="Vidigal T.H.D.A."/>
            <person name="Brescovit A.D."/>
            <person name="Santos A.J."/>
        </authorList>
    </citation>
    <scope>NUCLEOTIDE SEQUENCE</scope>
    <source>
        <tissue evidence="2">Shoot tissue taken approximately 20 cm above the soil surface</tissue>
    </source>
</reference>
<reference evidence="2" key="2">
    <citation type="journal article" date="2015" name="Data Brief">
        <title>Shoot transcriptome of the giant reed, Arundo donax.</title>
        <authorList>
            <person name="Barrero R.A."/>
            <person name="Guerrero F.D."/>
            <person name="Moolhuijzen P."/>
            <person name="Goolsby J.A."/>
            <person name="Tidwell J."/>
            <person name="Bellgard S.E."/>
            <person name="Bellgard M.I."/>
        </authorList>
    </citation>
    <scope>NUCLEOTIDE SEQUENCE</scope>
    <source>
        <tissue evidence="2">Shoot tissue taken approximately 20 cm above the soil surface</tissue>
    </source>
</reference>
<dbReference type="EMBL" id="GBRH01177403">
    <property type="protein sequence ID" value="JAE20493.1"/>
    <property type="molecule type" value="Transcribed_RNA"/>
</dbReference>